<comment type="caution">
    <text evidence="1">The sequence shown here is derived from an EMBL/GenBank/DDBJ whole genome shotgun (WGS) entry which is preliminary data.</text>
</comment>
<evidence type="ECO:0000313" key="1">
    <source>
        <dbReference type="EMBL" id="CAJ1394204.1"/>
    </source>
</evidence>
<reference evidence="1" key="1">
    <citation type="submission" date="2023-08" db="EMBL/GenBank/DDBJ databases">
        <authorList>
            <person name="Chen Y."/>
            <person name="Shah S."/>
            <person name="Dougan E. K."/>
            <person name="Thang M."/>
            <person name="Chan C."/>
        </authorList>
    </citation>
    <scope>NUCLEOTIDE SEQUENCE</scope>
</reference>
<protein>
    <submittedName>
        <fullName evidence="1">Uncharacterized protein</fullName>
    </submittedName>
</protein>
<dbReference type="AlphaFoldDB" id="A0AA36N6E6"/>
<sequence length="316" mass="36270">MVDTIGNLLRSLRLLEETGSARFSGYDGEEAERTIWTNYAEALQWPWWVSTDCPFADLMLRLCLWSACLLSDNSHQSCEQFSAKPILLSRDLLGHDGSHWALRSWEQLYVFLNTRFAAFFSDWARRMRLLAAWKLSREDYPGLDCEGDGLWPSGWDWAGHLERISTNDPNQFYEPGREDREAEGAVDFSMNPAAFVNIEQKVRECPVGMLAMLSHQVLLGLNSVSEQAPLTLFLLVKAADMVEQALPDLLPRLLLSRWPVLPFLSAAALVVQWRSSWQIAPRYQNKPYLLDFRPEELILPLEEQQQLPVPQQQMCP</sequence>
<name>A0AA36N6E6_9DINO</name>
<organism evidence="1 2">
    <name type="scientific">Effrenium voratum</name>
    <dbReference type="NCBI Taxonomy" id="2562239"/>
    <lineage>
        <taxon>Eukaryota</taxon>
        <taxon>Sar</taxon>
        <taxon>Alveolata</taxon>
        <taxon>Dinophyceae</taxon>
        <taxon>Suessiales</taxon>
        <taxon>Symbiodiniaceae</taxon>
        <taxon>Effrenium</taxon>
    </lineage>
</organism>
<proteinExistence type="predicted"/>
<dbReference type="Proteomes" id="UP001178507">
    <property type="component" value="Unassembled WGS sequence"/>
</dbReference>
<gene>
    <name evidence="1" type="ORF">EVOR1521_LOCUS18923</name>
</gene>
<dbReference type="EMBL" id="CAUJNA010002779">
    <property type="protein sequence ID" value="CAJ1394204.1"/>
    <property type="molecule type" value="Genomic_DNA"/>
</dbReference>
<keyword evidence="2" id="KW-1185">Reference proteome</keyword>
<evidence type="ECO:0000313" key="2">
    <source>
        <dbReference type="Proteomes" id="UP001178507"/>
    </source>
</evidence>
<accession>A0AA36N6E6</accession>